<dbReference type="CDD" id="cd13963">
    <property type="entry name" value="PT_UbiA_2"/>
    <property type="match status" value="1"/>
</dbReference>
<dbReference type="RefSeq" id="WP_084660121.1">
    <property type="nucleotide sequence ID" value="NZ_FQUL01000004.1"/>
</dbReference>
<feature type="transmembrane region" description="Helical" evidence="6">
    <location>
        <begin position="267"/>
        <end position="290"/>
    </location>
</feature>
<evidence type="ECO:0000256" key="2">
    <source>
        <dbReference type="ARBA" id="ARBA00022692"/>
    </source>
</evidence>
<evidence type="ECO:0000256" key="6">
    <source>
        <dbReference type="SAM" id="Phobius"/>
    </source>
</evidence>
<feature type="transmembrane region" description="Helical" evidence="6">
    <location>
        <begin position="147"/>
        <end position="164"/>
    </location>
</feature>
<keyword evidence="8" id="KW-1185">Reference proteome</keyword>
<dbReference type="Gene3D" id="1.10.357.140">
    <property type="entry name" value="UbiA prenyltransferase"/>
    <property type="match status" value="1"/>
</dbReference>
<dbReference type="AlphaFoldDB" id="A0A1M4T9C4"/>
<dbReference type="InterPro" id="IPR000537">
    <property type="entry name" value="UbiA_prenyltransferase"/>
</dbReference>
<reference evidence="8" key="1">
    <citation type="submission" date="2016-11" db="EMBL/GenBank/DDBJ databases">
        <authorList>
            <person name="Varghese N."/>
            <person name="Submissions S."/>
        </authorList>
    </citation>
    <scope>NUCLEOTIDE SEQUENCE [LARGE SCALE GENOMIC DNA]</scope>
    <source>
        <strain evidence="8">DSM 19514</strain>
    </source>
</reference>
<evidence type="ECO:0000313" key="8">
    <source>
        <dbReference type="Proteomes" id="UP000184295"/>
    </source>
</evidence>
<feature type="region of interest" description="Disordered" evidence="5">
    <location>
        <begin position="1"/>
        <end position="34"/>
    </location>
</feature>
<dbReference type="GO" id="GO:0016765">
    <property type="term" value="F:transferase activity, transferring alkyl or aryl (other than methyl) groups"/>
    <property type="evidence" value="ECO:0007669"/>
    <property type="project" value="InterPro"/>
</dbReference>
<feature type="transmembrane region" description="Helical" evidence="6">
    <location>
        <begin position="310"/>
        <end position="327"/>
    </location>
</feature>
<dbReference type="STRING" id="1121881.SAMN02745225_00553"/>
<protein>
    <submittedName>
        <fullName evidence="7">Decaprenyl-phosphate phosphoribosyltransferase</fullName>
    </submittedName>
</protein>
<feature type="compositionally biased region" description="Polar residues" evidence="5">
    <location>
        <begin position="13"/>
        <end position="31"/>
    </location>
</feature>
<evidence type="ECO:0000256" key="3">
    <source>
        <dbReference type="ARBA" id="ARBA00022989"/>
    </source>
</evidence>
<dbReference type="EMBL" id="FQUL01000004">
    <property type="protein sequence ID" value="SHE40847.1"/>
    <property type="molecule type" value="Genomic_DNA"/>
</dbReference>
<evidence type="ECO:0000256" key="1">
    <source>
        <dbReference type="ARBA" id="ARBA00004141"/>
    </source>
</evidence>
<evidence type="ECO:0000256" key="5">
    <source>
        <dbReference type="SAM" id="MobiDB-lite"/>
    </source>
</evidence>
<dbReference type="Proteomes" id="UP000184295">
    <property type="component" value="Unassembled WGS sequence"/>
</dbReference>
<keyword evidence="7" id="KW-0328">Glycosyltransferase</keyword>
<sequence length="328" mass="35977">MAEQMPIGGDSHANPQAKSPGSIRKVTSNSPGDRKRRPWIVSMLLAMRPKQWIKNVLVFAAPAAAGKILDPKVDLEALLAAIFFIMVSAGLYLLNDCVDIESDRRHPKKRYRPIPSGEISVKQAQIFALLLLLAGNVAPFFLLRYQLGVVVVTYSAITASYIFYLKQEAVLDIATVALGFLLRAMAGGEAANLTLSNWFLIVASFGSLFMVSGKRYSELVVLGDEAGRHRRTLDVYSKGYLNFIRSISAGVTITAYCLWAFDKPTVVHNNALLIELSIVPFVLAVLRYSLVIEEGLAGAPEDVVLSDRPLLLLGLLWAVLLIFGILIF</sequence>
<keyword evidence="7" id="KW-0808">Transferase</keyword>
<dbReference type="Pfam" id="PF01040">
    <property type="entry name" value="UbiA"/>
    <property type="match status" value="1"/>
</dbReference>
<feature type="transmembrane region" description="Helical" evidence="6">
    <location>
        <begin position="75"/>
        <end position="98"/>
    </location>
</feature>
<dbReference type="GO" id="GO:0016020">
    <property type="term" value="C:membrane"/>
    <property type="evidence" value="ECO:0007669"/>
    <property type="project" value="UniProtKB-SubCell"/>
</dbReference>
<accession>A0A1M4T9C4</accession>
<name>A0A1M4T9C4_9ACTN</name>
<gene>
    <name evidence="7" type="ORF">SAMN02745225_00553</name>
</gene>
<dbReference type="PANTHER" id="PTHR42723:SF1">
    <property type="entry name" value="CHLOROPHYLL SYNTHASE, CHLOROPLASTIC"/>
    <property type="match status" value="1"/>
</dbReference>
<feature type="transmembrane region" description="Helical" evidence="6">
    <location>
        <begin position="192"/>
        <end position="211"/>
    </location>
</feature>
<keyword evidence="4 6" id="KW-0472">Membrane</keyword>
<dbReference type="GO" id="GO:0016757">
    <property type="term" value="F:glycosyltransferase activity"/>
    <property type="evidence" value="ECO:0007669"/>
    <property type="project" value="UniProtKB-KW"/>
</dbReference>
<dbReference type="NCBIfam" id="NF008978">
    <property type="entry name" value="PRK12324.1-4"/>
    <property type="match status" value="1"/>
</dbReference>
<dbReference type="PANTHER" id="PTHR42723">
    <property type="entry name" value="CHLOROPHYLL SYNTHASE"/>
    <property type="match status" value="1"/>
</dbReference>
<organism evidence="7 8">
    <name type="scientific">Ferrithrix thermotolerans DSM 19514</name>
    <dbReference type="NCBI Taxonomy" id="1121881"/>
    <lineage>
        <taxon>Bacteria</taxon>
        <taxon>Bacillati</taxon>
        <taxon>Actinomycetota</taxon>
        <taxon>Acidimicrobiia</taxon>
        <taxon>Acidimicrobiales</taxon>
        <taxon>Acidimicrobiaceae</taxon>
        <taxon>Ferrithrix</taxon>
    </lineage>
</organism>
<proteinExistence type="predicted"/>
<feature type="transmembrane region" description="Helical" evidence="6">
    <location>
        <begin position="119"/>
        <end position="141"/>
    </location>
</feature>
<feature type="transmembrane region" description="Helical" evidence="6">
    <location>
        <begin position="240"/>
        <end position="261"/>
    </location>
</feature>
<dbReference type="InterPro" id="IPR050475">
    <property type="entry name" value="Prenyltransferase_related"/>
</dbReference>
<evidence type="ECO:0000313" key="7">
    <source>
        <dbReference type="EMBL" id="SHE40847.1"/>
    </source>
</evidence>
<keyword evidence="3 6" id="KW-1133">Transmembrane helix</keyword>
<keyword evidence="2 6" id="KW-0812">Transmembrane</keyword>
<dbReference type="InterPro" id="IPR044878">
    <property type="entry name" value="UbiA_sf"/>
</dbReference>
<evidence type="ECO:0000256" key="4">
    <source>
        <dbReference type="ARBA" id="ARBA00023136"/>
    </source>
</evidence>
<comment type="subcellular location">
    <subcellularLocation>
        <location evidence="1">Membrane</location>
        <topology evidence="1">Multi-pass membrane protein</topology>
    </subcellularLocation>
</comment>